<accession>A0A2T2P2V0</accession>
<dbReference type="InterPro" id="IPR029069">
    <property type="entry name" value="HotDog_dom_sf"/>
</dbReference>
<dbReference type="PANTHER" id="PTHR47260">
    <property type="entry name" value="UPF0644 PROTEIN PB2B4.06"/>
    <property type="match status" value="1"/>
</dbReference>
<feature type="domain" description="Thioesterase" evidence="1">
    <location>
        <begin position="94"/>
        <end position="181"/>
    </location>
</feature>
<dbReference type="AlphaFoldDB" id="A0A2T2P2V0"/>
<evidence type="ECO:0000313" key="3">
    <source>
        <dbReference type="Proteomes" id="UP000240883"/>
    </source>
</evidence>
<dbReference type="OrthoDB" id="506431at2759"/>
<sequence>MSEIDAAVAHFRPVPWAAAILDDSAWTPTSSETRTVKPGTTEDSFIAQTAKTDRTIRAYVTLRPSQADDDQETAYKQLRTLVDIGDGLDGHPRVLHGGFVATLLDEVCGMIVTLNLDKKTERLREAGLTVPHRGAYLTAYLNTSYKRPVPTPGPLLCTSWIEKRERNKVYVKGTIEDGRGTIYALGDAMFVEFKGKL</sequence>
<dbReference type="Pfam" id="PF03061">
    <property type="entry name" value="4HBT"/>
    <property type="match status" value="1"/>
</dbReference>
<dbReference type="PANTHER" id="PTHR47260:SF3">
    <property type="entry name" value="THIOESTERASE FAMILY PROTEIN (AFU_ORTHOLOGUE AFUA_7G03960)"/>
    <property type="match status" value="1"/>
</dbReference>
<gene>
    <name evidence="2" type="ORF">BS50DRAFT_569588</name>
</gene>
<evidence type="ECO:0000259" key="1">
    <source>
        <dbReference type="Pfam" id="PF03061"/>
    </source>
</evidence>
<dbReference type="CDD" id="cd03443">
    <property type="entry name" value="PaaI_thioesterase"/>
    <property type="match status" value="1"/>
</dbReference>
<dbReference type="SUPFAM" id="SSF54637">
    <property type="entry name" value="Thioesterase/thiol ester dehydrase-isomerase"/>
    <property type="match status" value="1"/>
</dbReference>
<evidence type="ECO:0000313" key="2">
    <source>
        <dbReference type="EMBL" id="PSN72004.1"/>
    </source>
</evidence>
<name>A0A2T2P2V0_CORCC</name>
<reference evidence="2 3" key="1">
    <citation type="journal article" date="2018" name="Front. Microbiol.">
        <title>Genome-Wide Analysis of Corynespora cassiicola Leaf Fall Disease Putative Effectors.</title>
        <authorList>
            <person name="Lopez D."/>
            <person name="Ribeiro S."/>
            <person name="Label P."/>
            <person name="Fumanal B."/>
            <person name="Venisse J.S."/>
            <person name="Kohler A."/>
            <person name="de Oliveira R.R."/>
            <person name="Labutti K."/>
            <person name="Lipzen A."/>
            <person name="Lail K."/>
            <person name="Bauer D."/>
            <person name="Ohm R.A."/>
            <person name="Barry K.W."/>
            <person name="Spatafora J."/>
            <person name="Grigoriev I.V."/>
            <person name="Martin F.M."/>
            <person name="Pujade-Renaud V."/>
        </authorList>
    </citation>
    <scope>NUCLEOTIDE SEQUENCE [LARGE SCALE GENOMIC DNA]</scope>
    <source>
        <strain evidence="2 3">Philippines</strain>
    </source>
</reference>
<dbReference type="InterPro" id="IPR006683">
    <property type="entry name" value="Thioestr_dom"/>
</dbReference>
<keyword evidence="3" id="KW-1185">Reference proteome</keyword>
<dbReference type="Gene3D" id="3.10.129.10">
    <property type="entry name" value="Hotdog Thioesterase"/>
    <property type="match status" value="1"/>
</dbReference>
<protein>
    <recommendedName>
        <fullName evidence="1">Thioesterase domain-containing protein</fullName>
    </recommendedName>
</protein>
<dbReference type="STRING" id="1448308.A0A2T2P2V0"/>
<dbReference type="EMBL" id="KZ678130">
    <property type="protein sequence ID" value="PSN72004.1"/>
    <property type="molecule type" value="Genomic_DNA"/>
</dbReference>
<dbReference type="InterPro" id="IPR052061">
    <property type="entry name" value="PTE-AB_protein"/>
</dbReference>
<dbReference type="Proteomes" id="UP000240883">
    <property type="component" value="Unassembled WGS sequence"/>
</dbReference>
<organism evidence="2 3">
    <name type="scientific">Corynespora cassiicola Philippines</name>
    <dbReference type="NCBI Taxonomy" id="1448308"/>
    <lineage>
        <taxon>Eukaryota</taxon>
        <taxon>Fungi</taxon>
        <taxon>Dikarya</taxon>
        <taxon>Ascomycota</taxon>
        <taxon>Pezizomycotina</taxon>
        <taxon>Dothideomycetes</taxon>
        <taxon>Pleosporomycetidae</taxon>
        <taxon>Pleosporales</taxon>
        <taxon>Corynesporascaceae</taxon>
        <taxon>Corynespora</taxon>
    </lineage>
</organism>
<proteinExistence type="predicted"/>